<accession>A0A0L0BLX5</accession>
<organism evidence="1 2">
    <name type="scientific">Lucilia cuprina</name>
    <name type="common">Green bottle fly</name>
    <name type="synonym">Australian sheep blowfly</name>
    <dbReference type="NCBI Taxonomy" id="7375"/>
    <lineage>
        <taxon>Eukaryota</taxon>
        <taxon>Metazoa</taxon>
        <taxon>Ecdysozoa</taxon>
        <taxon>Arthropoda</taxon>
        <taxon>Hexapoda</taxon>
        <taxon>Insecta</taxon>
        <taxon>Pterygota</taxon>
        <taxon>Neoptera</taxon>
        <taxon>Endopterygota</taxon>
        <taxon>Diptera</taxon>
        <taxon>Brachycera</taxon>
        <taxon>Muscomorpha</taxon>
        <taxon>Oestroidea</taxon>
        <taxon>Calliphoridae</taxon>
        <taxon>Luciliinae</taxon>
        <taxon>Lucilia</taxon>
    </lineage>
</organism>
<dbReference type="EMBL" id="JRES01001695">
    <property type="protein sequence ID" value="KNC20928.1"/>
    <property type="molecule type" value="Genomic_DNA"/>
</dbReference>
<protein>
    <submittedName>
        <fullName evidence="1">Uncharacterized protein</fullName>
    </submittedName>
</protein>
<evidence type="ECO:0000313" key="2">
    <source>
        <dbReference type="Proteomes" id="UP000037069"/>
    </source>
</evidence>
<gene>
    <name evidence="1" type="ORF">FF38_00299</name>
</gene>
<proteinExistence type="predicted"/>
<sequence length="254" mass="29963">MKTPINFNTTWDICEFMENKKRFNSLKKFYRMISDYTNINHTCPYDHDMFIANLGSMESEKNIPLISGVVNFKSSWITEGKYEAQITWKNILCHSTDENYAKFESCEIRENRADNMKELFLYIRMLKVPLTNLKFQLAFSLKTFRTPIIFNTTWDVCEFMANRKRYKSLGKIYHIISNFTNVNHTCPYNHDMFIKDLGPVESIVNIPLIKGLVNFRTALISDEKVRIIIEGVAIYQGRDGNRIQVDKNKRNKNY</sequence>
<dbReference type="InterPro" id="IPR010512">
    <property type="entry name" value="DUF1091"/>
</dbReference>
<dbReference type="AlphaFoldDB" id="A0A0L0BLX5"/>
<dbReference type="OrthoDB" id="7835509at2759"/>
<dbReference type="Proteomes" id="UP000037069">
    <property type="component" value="Unassembled WGS sequence"/>
</dbReference>
<evidence type="ECO:0000313" key="1">
    <source>
        <dbReference type="EMBL" id="KNC20928.1"/>
    </source>
</evidence>
<name>A0A0L0BLX5_LUCCU</name>
<comment type="caution">
    <text evidence="1">The sequence shown here is derived from an EMBL/GenBank/DDBJ whole genome shotgun (WGS) entry which is preliminary data.</text>
</comment>
<reference evidence="1 2" key="1">
    <citation type="journal article" date="2015" name="Nat. Commun.">
        <title>Lucilia cuprina genome unlocks parasitic fly biology to underpin future interventions.</title>
        <authorList>
            <person name="Anstead C.A."/>
            <person name="Korhonen P.K."/>
            <person name="Young N.D."/>
            <person name="Hall R.S."/>
            <person name="Jex A.R."/>
            <person name="Murali S.C."/>
            <person name="Hughes D.S."/>
            <person name="Lee S.F."/>
            <person name="Perry T."/>
            <person name="Stroehlein A.J."/>
            <person name="Ansell B.R."/>
            <person name="Breugelmans B."/>
            <person name="Hofmann A."/>
            <person name="Qu J."/>
            <person name="Dugan S."/>
            <person name="Lee S.L."/>
            <person name="Chao H."/>
            <person name="Dinh H."/>
            <person name="Han Y."/>
            <person name="Doddapaneni H.V."/>
            <person name="Worley K.C."/>
            <person name="Muzny D.M."/>
            <person name="Ioannidis P."/>
            <person name="Waterhouse R.M."/>
            <person name="Zdobnov E.M."/>
            <person name="James P.J."/>
            <person name="Bagnall N.H."/>
            <person name="Kotze A.C."/>
            <person name="Gibbs R.A."/>
            <person name="Richards S."/>
            <person name="Batterham P."/>
            <person name="Gasser R.B."/>
        </authorList>
    </citation>
    <scope>NUCLEOTIDE SEQUENCE [LARGE SCALE GENOMIC DNA]</scope>
    <source>
        <strain evidence="1 2">LS</strain>
        <tissue evidence="1">Full body</tissue>
    </source>
</reference>
<dbReference type="PANTHER" id="PTHR20898">
    <property type="entry name" value="DAEDALUS ON 3-RELATED-RELATED"/>
    <property type="match status" value="1"/>
</dbReference>
<dbReference type="Pfam" id="PF06477">
    <property type="entry name" value="DUF1091"/>
    <property type="match status" value="2"/>
</dbReference>
<dbReference type="PANTHER" id="PTHR20898:SF0">
    <property type="entry name" value="DAEDALUS ON 3-RELATED"/>
    <property type="match status" value="1"/>
</dbReference>
<dbReference type="SMART" id="SM00697">
    <property type="entry name" value="DM8"/>
    <property type="match status" value="2"/>
</dbReference>
<keyword evidence="2" id="KW-1185">Reference proteome</keyword>